<dbReference type="Proteomes" id="UP000529637">
    <property type="component" value="Unassembled WGS sequence"/>
</dbReference>
<evidence type="ECO:0008006" key="3">
    <source>
        <dbReference type="Google" id="ProtNLM"/>
    </source>
</evidence>
<proteinExistence type="predicted"/>
<dbReference type="EMBL" id="JABWMJ010000003">
    <property type="protein sequence ID" value="NUZ05522.1"/>
    <property type="molecule type" value="Genomic_DNA"/>
</dbReference>
<evidence type="ECO:0000313" key="1">
    <source>
        <dbReference type="EMBL" id="NUZ05522.1"/>
    </source>
</evidence>
<sequence>MGFSDQEGLILSECLVEERPYSSCATTTQGLPFEVSIVTTASELEEAVAVRSSAYERHNAPGAAKLREAEADDSRPDVVVLIARQKLDGRAIGTIRVQPNFAEPMKFERSAPLPAHLKGRRGAELMRLGVANGTPGRMVTAALAKASYLICRKSGVEHIYVAGRRPVDAIYRSYQFDDLLDGRKVELSYAPGALHSILCLPVRDAEERWRTRNFGLYSFMVLTHHADIALDDQEIHRRLGS</sequence>
<protein>
    <recommendedName>
        <fullName evidence="3">N-acetyltransferase domain-containing protein</fullName>
    </recommendedName>
</protein>
<name>A0A7Y6TW08_9BURK</name>
<dbReference type="InterPro" id="IPR016181">
    <property type="entry name" value="Acyl_CoA_acyltransferase"/>
</dbReference>
<evidence type="ECO:0000313" key="2">
    <source>
        <dbReference type="Proteomes" id="UP000529637"/>
    </source>
</evidence>
<dbReference type="AlphaFoldDB" id="A0A7Y6TW08"/>
<reference evidence="1 2" key="1">
    <citation type="submission" date="2020-06" db="EMBL/GenBank/DDBJ databases">
        <title>Schlegella sp. ID0723 isolated from air conditioner.</title>
        <authorList>
            <person name="Kim D.Y."/>
            <person name="Kim D.-U."/>
        </authorList>
    </citation>
    <scope>NUCLEOTIDE SEQUENCE [LARGE SCALE GENOMIC DNA]</scope>
    <source>
        <strain evidence="1 2">ID0723</strain>
    </source>
</reference>
<organism evidence="1 2">
    <name type="scientific">Piscinibacter koreensis</name>
    <dbReference type="NCBI Taxonomy" id="2742824"/>
    <lineage>
        <taxon>Bacteria</taxon>
        <taxon>Pseudomonadati</taxon>
        <taxon>Pseudomonadota</taxon>
        <taxon>Betaproteobacteria</taxon>
        <taxon>Burkholderiales</taxon>
        <taxon>Sphaerotilaceae</taxon>
        <taxon>Piscinibacter</taxon>
    </lineage>
</organism>
<comment type="caution">
    <text evidence="1">The sequence shown here is derived from an EMBL/GenBank/DDBJ whole genome shotgun (WGS) entry which is preliminary data.</text>
</comment>
<keyword evidence="2" id="KW-1185">Reference proteome</keyword>
<accession>A0A7Y6TW08</accession>
<dbReference type="SUPFAM" id="SSF55729">
    <property type="entry name" value="Acyl-CoA N-acyltransferases (Nat)"/>
    <property type="match status" value="1"/>
</dbReference>
<gene>
    <name evidence="1" type="ORF">HQN59_07075</name>
</gene>
<dbReference type="Gene3D" id="3.40.630.30">
    <property type="match status" value="1"/>
</dbReference>